<keyword evidence="2" id="KW-1185">Reference proteome</keyword>
<dbReference type="Gene3D" id="3.80.10.10">
    <property type="entry name" value="Ribonuclease Inhibitor"/>
    <property type="match status" value="1"/>
</dbReference>
<dbReference type="EMBL" id="KZ293652">
    <property type="protein sequence ID" value="PBK95125.1"/>
    <property type="molecule type" value="Genomic_DNA"/>
</dbReference>
<sequence length="590" mass="66908">MPTQKPEKISNWSSCSNSECACSNHRLPSYGFAPQTPASQDPAFERLLRSNDPPLPGEEAALLANIASYNEPLRRLELEESGLRAFLLDLQSQMDEVSYRVEMLRQERARISQAVRERQIVFSPLRRFPAEILCHILLHAIEFPVRRTLLATESPPYSSSWDFPDPKTDLWTIAAVSVKWRSVAESFPKLWSLVNISIAESNFRSYTYRRLCAQLQRFKEQPLSVSIYKPASSVYEFPSQMTPILFSSAARIREFHLYLPAAVLLSKLPSFRLSLPSLEVLVVLCTEKDITRYNQIRLFSSVPKLQSLEVIGIKEPQKCLDLPWHLLKKYRSNHFPDVWENGFPDHRPLHLYKTIPQVEECVLQLSGCCEKDDGMDGIVLECPQLRSLDLTTWNIAYEEGDEISTLLALTSNLKLPALSVLKVACVQNDDEKEKDAVFTSICSLIQRSGSPVTVLHFDHGDVLTKDLSQLLHSTPTLEDIRITRTTPGLVTTEVIQKLIVDSTASENPIVPRLRSLTLSGVCGKLQPKLVGRFIQSRWSTDADDSFRSAERLRVLELSGSFRSPDNFHHSVFSLLDERIKEGMSFAVFCD</sequence>
<reference evidence="2" key="1">
    <citation type="journal article" date="2017" name="Nat. Ecol. Evol.">
        <title>Genome expansion and lineage-specific genetic innovations in the forest pathogenic fungi Armillaria.</title>
        <authorList>
            <person name="Sipos G."/>
            <person name="Prasanna A.N."/>
            <person name="Walter M.C."/>
            <person name="O'Connor E."/>
            <person name="Balint B."/>
            <person name="Krizsan K."/>
            <person name="Kiss B."/>
            <person name="Hess J."/>
            <person name="Varga T."/>
            <person name="Slot J."/>
            <person name="Riley R."/>
            <person name="Boka B."/>
            <person name="Rigling D."/>
            <person name="Barry K."/>
            <person name="Lee J."/>
            <person name="Mihaltcheva S."/>
            <person name="LaButti K."/>
            <person name="Lipzen A."/>
            <person name="Waldron R."/>
            <person name="Moloney N.M."/>
            <person name="Sperisen C."/>
            <person name="Kredics L."/>
            <person name="Vagvoelgyi C."/>
            <person name="Patrignani A."/>
            <person name="Fitzpatrick D."/>
            <person name="Nagy I."/>
            <person name="Doyle S."/>
            <person name="Anderson J.B."/>
            <person name="Grigoriev I.V."/>
            <person name="Gueldener U."/>
            <person name="Muensterkoetter M."/>
            <person name="Nagy L.G."/>
        </authorList>
    </citation>
    <scope>NUCLEOTIDE SEQUENCE [LARGE SCALE GENOMIC DNA]</scope>
    <source>
        <strain evidence="2">Ar21-2</strain>
    </source>
</reference>
<name>A0A2H3DIT2_ARMGA</name>
<accession>A0A2H3DIT2</accession>
<dbReference type="AlphaFoldDB" id="A0A2H3DIT2"/>
<dbReference type="OrthoDB" id="2877240at2759"/>
<dbReference type="SUPFAM" id="SSF52047">
    <property type="entry name" value="RNI-like"/>
    <property type="match status" value="1"/>
</dbReference>
<proteinExistence type="predicted"/>
<organism evidence="1 2">
    <name type="scientific">Armillaria gallica</name>
    <name type="common">Bulbous honey fungus</name>
    <name type="synonym">Armillaria bulbosa</name>
    <dbReference type="NCBI Taxonomy" id="47427"/>
    <lineage>
        <taxon>Eukaryota</taxon>
        <taxon>Fungi</taxon>
        <taxon>Dikarya</taxon>
        <taxon>Basidiomycota</taxon>
        <taxon>Agaricomycotina</taxon>
        <taxon>Agaricomycetes</taxon>
        <taxon>Agaricomycetidae</taxon>
        <taxon>Agaricales</taxon>
        <taxon>Marasmiineae</taxon>
        <taxon>Physalacriaceae</taxon>
        <taxon>Armillaria</taxon>
    </lineage>
</organism>
<protein>
    <submittedName>
        <fullName evidence="1">Uncharacterized protein</fullName>
    </submittedName>
</protein>
<dbReference type="Proteomes" id="UP000217790">
    <property type="component" value="Unassembled WGS sequence"/>
</dbReference>
<evidence type="ECO:0000313" key="1">
    <source>
        <dbReference type="EMBL" id="PBK95125.1"/>
    </source>
</evidence>
<dbReference type="OMA" id="WNIAYEE"/>
<evidence type="ECO:0000313" key="2">
    <source>
        <dbReference type="Proteomes" id="UP000217790"/>
    </source>
</evidence>
<dbReference type="InParanoid" id="A0A2H3DIT2"/>
<gene>
    <name evidence="1" type="ORF">ARMGADRAFT_787241</name>
</gene>
<dbReference type="InterPro" id="IPR032675">
    <property type="entry name" value="LRR_dom_sf"/>
</dbReference>